<feature type="region of interest" description="Disordered" evidence="3">
    <location>
        <begin position="200"/>
        <end position="219"/>
    </location>
</feature>
<evidence type="ECO:0000256" key="1">
    <source>
        <dbReference type="ARBA" id="ARBA00010523"/>
    </source>
</evidence>
<dbReference type="Pfam" id="PF10432">
    <property type="entry name" value="bact-PGI_C"/>
    <property type="match status" value="1"/>
</dbReference>
<dbReference type="KEGG" id="smao:CAG99_17395"/>
<feature type="compositionally biased region" description="Gly residues" evidence="3">
    <location>
        <begin position="340"/>
        <end position="358"/>
    </location>
</feature>
<feature type="region of interest" description="Disordered" evidence="3">
    <location>
        <begin position="33"/>
        <end position="53"/>
    </location>
</feature>
<dbReference type="SUPFAM" id="SSF53697">
    <property type="entry name" value="SIS domain"/>
    <property type="match status" value="1"/>
</dbReference>
<dbReference type="OrthoDB" id="5241724at2"/>
<dbReference type="InterPro" id="IPR019490">
    <property type="entry name" value="Glu6P/Mann6P_isomerase_C"/>
</dbReference>
<dbReference type="GO" id="GO:0004347">
    <property type="term" value="F:glucose-6-phosphate isomerase activity"/>
    <property type="evidence" value="ECO:0007669"/>
    <property type="project" value="InterPro"/>
</dbReference>
<name>A0A1W7CZW9_9ACTN</name>
<evidence type="ECO:0000259" key="4">
    <source>
        <dbReference type="Pfam" id="PF10432"/>
    </source>
</evidence>
<keyword evidence="2" id="KW-0413">Isomerase</keyword>
<dbReference type="GO" id="GO:0004476">
    <property type="term" value="F:mannose-6-phosphate isomerase activity"/>
    <property type="evidence" value="ECO:0007669"/>
    <property type="project" value="InterPro"/>
</dbReference>
<evidence type="ECO:0000313" key="5">
    <source>
        <dbReference type="EMBL" id="ARQ70381.1"/>
    </source>
</evidence>
<feature type="domain" description="Bifunctional glucose-6-phosphate/mannose-6-phosphate isomerase C-terminal" evidence="4">
    <location>
        <begin position="244"/>
        <end position="297"/>
    </location>
</feature>
<reference evidence="5 6" key="1">
    <citation type="submission" date="2017-05" db="EMBL/GenBank/DDBJ databases">
        <title>Complete genome sequence of Streptomyces sp. SCSIO 03032 revealed the diverse biosynthetic pathways for its bioactive secondary metabolites.</title>
        <authorList>
            <person name="Ma L."/>
            <person name="Zhu Y."/>
            <person name="Zhang W."/>
            <person name="Zhang G."/>
            <person name="Tian X."/>
            <person name="Zhang S."/>
            <person name="Zhang C."/>
        </authorList>
    </citation>
    <scope>NUCLEOTIDE SEQUENCE [LARGE SCALE GENOMIC DNA]</scope>
    <source>
        <strain evidence="5 6">SCSIO 03032</strain>
    </source>
</reference>
<keyword evidence="6" id="KW-1185">Reference proteome</keyword>
<evidence type="ECO:0000256" key="3">
    <source>
        <dbReference type="SAM" id="MobiDB-lite"/>
    </source>
</evidence>
<dbReference type="GO" id="GO:0097367">
    <property type="term" value="F:carbohydrate derivative binding"/>
    <property type="evidence" value="ECO:0007669"/>
    <property type="project" value="InterPro"/>
</dbReference>
<dbReference type="Gene3D" id="3.40.50.10490">
    <property type="entry name" value="Glucose-6-phosphate isomerase like protein, domain 1"/>
    <property type="match status" value="1"/>
</dbReference>
<feature type="compositionally biased region" description="Gly residues" evidence="3">
    <location>
        <begin position="203"/>
        <end position="213"/>
    </location>
</feature>
<evidence type="ECO:0000256" key="2">
    <source>
        <dbReference type="ARBA" id="ARBA00023235"/>
    </source>
</evidence>
<comment type="similarity">
    <text evidence="1">Belongs to the PGI/PMI family.</text>
</comment>
<feature type="region of interest" description="Disordered" evidence="3">
    <location>
        <begin position="337"/>
        <end position="363"/>
    </location>
</feature>
<dbReference type="Proteomes" id="UP000194218">
    <property type="component" value="Chromosome"/>
</dbReference>
<dbReference type="AlphaFoldDB" id="A0A1W7CZW9"/>
<gene>
    <name evidence="5" type="ORF">CAG99_17395</name>
</gene>
<dbReference type="RefSeq" id="WP_086160237.1">
    <property type="nucleotide sequence ID" value="NZ_CP021121.1"/>
</dbReference>
<organism evidence="5 6">
    <name type="scientific">Streptomyces marincola</name>
    <dbReference type="NCBI Taxonomy" id="2878388"/>
    <lineage>
        <taxon>Bacteria</taxon>
        <taxon>Bacillati</taxon>
        <taxon>Actinomycetota</taxon>
        <taxon>Actinomycetes</taxon>
        <taxon>Kitasatosporales</taxon>
        <taxon>Streptomycetaceae</taxon>
        <taxon>Streptomyces</taxon>
    </lineage>
</organism>
<protein>
    <recommendedName>
        <fullName evidence="4">Bifunctional glucose-6-phosphate/mannose-6-phosphate isomerase C-terminal domain-containing protein</fullName>
    </recommendedName>
</protein>
<accession>A0A1W7CZW9</accession>
<dbReference type="GO" id="GO:1901135">
    <property type="term" value="P:carbohydrate derivative metabolic process"/>
    <property type="evidence" value="ECO:0007669"/>
    <property type="project" value="InterPro"/>
</dbReference>
<dbReference type="EMBL" id="CP021121">
    <property type="protein sequence ID" value="ARQ70381.1"/>
    <property type="molecule type" value="Genomic_DNA"/>
</dbReference>
<dbReference type="GO" id="GO:0005975">
    <property type="term" value="P:carbohydrate metabolic process"/>
    <property type="evidence" value="ECO:0007669"/>
    <property type="project" value="InterPro"/>
</dbReference>
<proteinExistence type="inferred from homology"/>
<sequence>MTDETFLDAPDALARADSGGLLRAVASSGAHVRTAARGAEESPLGRLTPEGRPGTVLVAGTGPETPLAADLLAALAGDTVRVTRLRPAGPLPAPGALTWHLPRWAGPMDLLVVLSADGIAPGLSHLVEAAHRRGCSLVSVAPEGSPLADVTAHRRGLGLPYAPAPFARTAGHPAAPGPAWALLTPVLLLGDRLGLFGARAAEGEGGSPGGSGPRGAADSAAVDALADRLDTVAERCGPAVRTHDNPAKTLAVEFAATLPLLWSEGPFARAAARHAAATLTGLAGHPALTAELPEALTAHGALLGGGPGREGAAEDDFFRDRVDEPAPLHPRVLLLRDGSAGTGDADGGPQAGPGGAGEPDGAAAAARELAFAQGVSFGELRAADDDGGPLGAVAELIARLDFAAVYLTLGAGA</sequence>
<evidence type="ECO:0000313" key="6">
    <source>
        <dbReference type="Proteomes" id="UP000194218"/>
    </source>
</evidence>
<dbReference type="InterPro" id="IPR046348">
    <property type="entry name" value="SIS_dom_sf"/>
</dbReference>